<organism evidence="2 3">
    <name type="scientific">Geodermatophilus obscurus</name>
    <dbReference type="NCBI Taxonomy" id="1861"/>
    <lineage>
        <taxon>Bacteria</taxon>
        <taxon>Bacillati</taxon>
        <taxon>Actinomycetota</taxon>
        <taxon>Actinomycetes</taxon>
        <taxon>Geodermatophilales</taxon>
        <taxon>Geodermatophilaceae</taxon>
        <taxon>Geodermatophilus</taxon>
    </lineage>
</organism>
<dbReference type="SMART" id="SM00829">
    <property type="entry name" value="PKS_ER"/>
    <property type="match status" value="1"/>
</dbReference>
<protein>
    <submittedName>
        <fullName evidence="2">NADPH:quinone reductase</fullName>
    </submittedName>
</protein>
<dbReference type="Pfam" id="PF08240">
    <property type="entry name" value="ADH_N"/>
    <property type="match status" value="1"/>
</dbReference>
<reference evidence="3" key="1">
    <citation type="submission" date="2016-10" db="EMBL/GenBank/DDBJ databases">
        <authorList>
            <person name="Varghese N."/>
            <person name="Submissions S."/>
        </authorList>
    </citation>
    <scope>NUCLEOTIDE SEQUENCE [LARGE SCALE GENOMIC DNA]</scope>
    <source>
        <strain evidence="3">DSM 43161</strain>
    </source>
</reference>
<dbReference type="InterPro" id="IPR013154">
    <property type="entry name" value="ADH-like_N"/>
</dbReference>
<dbReference type="InterPro" id="IPR052733">
    <property type="entry name" value="Chloroplast_QOR"/>
</dbReference>
<evidence type="ECO:0000259" key="1">
    <source>
        <dbReference type="SMART" id="SM00829"/>
    </source>
</evidence>
<name>A0A1I5GW75_9ACTN</name>
<evidence type="ECO:0000313" key="2">
    <source>
        <dbReference type="EMBL" id="SFO39831.1"/>
    </source>
</evidence>
<dbReference type="SUPFAM" id="SSF50129">
    <property type="entry name" value="GroES-like"/>
    <property type="match status" value="1"/>
</dbReference>
<dbReference type="SUPFAM" id="SSF51735">
    <property type="entry name" value="NAD(P)-binding Rossmann-fold domains"/>
    <property type="match status" value="1"/>
</dbReference>
<dbReference type="Gene3D" id="3.90.180.10">
    <property type="entry name" value="Medium-chain alcohol dehydrogenases, catalytic domain"/>
    <property type="match status" value="1"/>
</dbReference>
<dbReference type="InterPro" id="IPR011032">
    <property type="entry name" value="GroES-like_sf"/>
</dbReference>
<proteinExistence type="predicted"/>
<dbReference type="InterPro" id="IPR036291">
    <property type="entry name" value="NAD(P)-bd_dom_sf"/>
</dbReference>
<dbReference type="GO" id="GO:0016491">
    <property type="term" value="F:oxidoreductase activity"/>
    <property type="evidence" value="ECO:0007669"/>
    <property type="project" value="InterPro"/>
</dbReference>
<feature type="domain" description="Enoyl reductase (ER)" evidence="1">
    <location>
        <begin position="32"/>
        <end position="333"/>
    </location>
</feature>
<dbReference type="EMBL" id="FOWE01000007">
    <property type="protein sequence ID" value="SFO39831.1"/>
    <property type="molecule type" value="Genomic_DNA"/>
</dbReference>
<gene>
    <name evidence="2" type="ORF">SAMN05660359_03176</name>
</gene>
<accession>A0A1I5GW75</accession>
<keyword evidence="3" id="KW-1185">Reference proteome</keyword>
<dbReference type="PANTHER" id="PTHR44013">
    <property type="entry name" value="ZINC-TYPE ALCOHOL DEHYDROGENASE-LIKE PROTEIN C16A3.02C"/>
    <property type="match status" value="1"/>
</dbReference>
<dbReference type="PANTHER" id="PTHR44013:SF1">
    <property type="entry name" value="ZINC-TYPE ALCOHOL DEHYDROGENASE-LIKE PROTEIN C16A3.02C"/>
    <property type="match status" value="1"/>
</dbReference>
<dbReference type="Proteomes" id="UP000183642">
    <property type="component" value="Unassembled WGS sequence"/>
</dbReference>
<evidence type="ECO:0000313" key="3">
    <source>
        <dbReference type="Proteomes" id="UP000183642"/>
    </source>
</evidence>
<dbReference type="CDD" id="cd08267">
    <property type="entry name" value="MDR1"/>
    <property type="match status" value="1"/>
</dbReference>
<sequence>MHSPADHDPDPPDHGEGLTAVRAVRLHRSRDGVLPQVVDVPGPPPPTGDRLLLRVEASSINGTDLGMLGTEVFAAMIRRVGMPGFDVAGEVLACGPEVTAFSPGDRVMALLGHSGGGLAERVLVPQEHAARVPATCSAAEAAALPLAGLTALQALHGRAALRARRSPRVLVVGASGGIGSFAVQLARDAGAHVTGVAAGPRLDFVAGLGADELVDRHEQDVTALGRRFDVVLDTPGRLTFTAARPLLADDGVFVSTRVVGPDAPRAFLPARLRRRGPAFAAVRTAPRSADLAHLAALVDAGRLRAAVDRTFPLEEAAAAYRRAGGTATGKVVVTVSGPPPGQSSR</sequence>
<dbReference type="OrthoDB" id="3727682at2"/>
<dbReference type="Gene3D" id="3.40.50.720">
    <property type="entry name" value="NAD(P)-binding Rossmann-like Domain"/>
    <property type="match status" value="1"/>
</dbReference>
<dbReference type="InterPro" id="IPR020843">
    <property type="entry name" value="ER"/>
</dbReference>
<dbReference type="Pfam" id="PF13602">
    <property type="entry name" value="ADH_zinc_N_2"/>
    <property type="match status" value="1"/>
</dbReference>
<dbReference type="RefSeq" id="WP_083427397.1">
    <property type="nucleotide sequence ID" value="NZ_FOWE01000007.1"/>
</dbReference>
<dbReference type="AlphaFoldDB" id="A0A1I5GW75"/>